<dbReference type="Gene3D" id="3.40.1080.20">
    <property type="entry name" value="Acetyl-CoA hydrolase/transferase C-terminal domain"/>
    <property type="match status" value="1"/>
</dbReference>
<dbReference type="OrthoDB" id="9801795at2"/>
<keyword evidence="2 5" id="KW-0808">Transferase</keyword>
<dbReference type="InterPro" id="IPR003702">
    <property type="entry name" value="ActCoA_hydro_N"/>
</dbReference>
<evidence type="ECO:0000313" key="5">
    <source>
        <dbReference type="EMBL" id="SCY65548.1"/>
    </source>
</evidence>
<dbReference type="Pfam" id="PF02550">
    <property type="entry name" value="AcetylCoA_hydro"/>
    <property type="match status" value="1"/>
</dbReference>
<gene>
    <name evidence="5" type="ORF">SAMN05216233_11532</name>
</gene>
<keyword evidence="6" id="KW-1185">Reference proteome</keyword>
<protein>
    <submittedName>
        <fullName evidence="5">4-hydroxybutyrate CoA-transferase</fullName>
    </submittedName>
</protein>
<dbReference type="RefSeq" id="WP_092212704.1">
    <property type="nucleotide sequence ID" value="NZ_FMUX01000015.1"/>
</dbReference>
<proteinExistence type="inferred from homology"/>
<dbReference type="STRING" id="419481.SAMN05216233_11532"/>
<evidence type="ECO:0000259" key="3">
    <source>
        <dbReference type="Pfam" id="PF02550"/>
    </source>
</evidence>
<dbReference type="Gene3D" id="3.30.750.70">
    <property type="entry name" value="4-hydroxybutyrate coenzyme like domains"/>
    <property type="match status" value="1"/>
</dbReference>
<evidence type="ECO:0000259" key="4">
    <source>
        <dbReference type="Pfam" id="PF13336"/>
    </source>
</evidence>
<sequence>MNWNAHYENRQITLEEAAKKIESGNRVVAGHACGSPEPILDALVDRADELENVEIVHMVSMGKSAYCLPEYEKNFRHNSIFAGGGSRKAIAEGRADFTACYFSEIPLLFRNGHLPVDVALITVSEPDKMGNMSLGISVDYTLEAALSAKIVIAEVSPHMPTIGGNAFLHASDIDFFVKSDRQMIELPLPRIGDVEKAIGSHVAGLIEDGDCLQLGIGAIPDAVLTFLDEKKDLSIHSEMISDGVMNLVEKGVITCRRKQLHPGKIIITFAMGSQSFYQWLDNNSMVEMHPVDYVNDPFIVSKNDNMVSINSAIAVDLLGQVAADSMGARQFSGPGGQVDFVRGARRSKNGRSIIAMPATAKKGTMSRIVSTLAPGQAVTTSRNDVDYIVTEHGLAHLTGKTLEQRAKALIDISAPEFRDTLWYEFEEIYRDK</sequence>
<evidence type="ECO:0000256" key="2">
    <source>
        <dbReference type="ARBA" id="ARBA00022679"/>
    </source>
</evidence>
<dbReference type="InterPro" id="IPR038460">
    <property type="entry name" value="AcetylCoA_hyd_C_sf"/>
</dbReference>
<reference evidence="5 6" key="1">
    <citation type="submission" date="2016-10" db="EMBL/GenBank/DDBJ databases">
        <authorList>
            <person name="de Groot N.N."/>
        </authorList>
    </citation>
    <scope>NUCLEOTIDE SEQUENCE [LARGE SCALE GENOMIC DNA]</scope>
    <source>
        <strain evidence="5 6">AA1</strain>
    </source>
</reference>
<comment type="similarity">
    <text evidence="1">Belongs to the acetyl-CoA hydrolase/transferase family.</text>
</comment>
<accession>A0A1G5HRB5</accession>
<name>A0A1G5HRB5_9BACT</name>
<dbReference type="InterPro" id="IPR046433">
    <property type="entry name" value="ActCoA_hydro"/>
</dbReference>
<evidence type="ECO:0000256" key="1">
    <source>
        <dbReference type="ARBA" id="ARBA00009632"/>
    </source>
</evidence>
<dbReference type="GO" id="GO:0006083">
    <property type="term" value="P:acetate metabolic process"/>
    <property type="evidence" value="ECO:0007669"/>
    <property type="project" value="InterPro"/>
</dbReference>
<dbReference type="Proteomes" id="UP000198870">
    <property type="component" value="Unassembled WGS sequence"/>
</dbReference>
<organism evidence="5 6">
    <name type="scientific">Desulfoluna spongiiphila</name>
    <dbReference type="NCBI Taxonomy" id="419481"/>
    <lineage>
        <taxon>Bacteria</taxon>
        <taxon>Pseudomonadati</taxon>
        <taxon>Thermodesulfobacteriota</taxon>
        <taxon>Desulfobacteria</taxon>
        <taxon>Desulfobacterales</taxon>
        <taxon>Desulfolunaceae</taxon>
        <taxon>Desulfoluna</taxon>
    </lineage>
</organism>
<dbReference type="InterPro" id="IPR026888">
    <property type="entry name" value="AcetylCoA_hyd_C"/>
</dbReference>
<dbReference type="EMBL" id="FMUX01000015">
    <property type="protein sequence ID" value="SCY65548.1"/>
    <property type="molecule type" value="Genomic_DNA"/>
</dbReference>
<dbReference type="SUPFAM" id="SSF100950">
    <property type="entry name" value="NagB/RpiA/CoA transferase-like"/>
    <property type="match status" value="2"/>
</dbReference>
<dbReference type="PANTHER" id="PTHR21432:SF20">
    <property type="entry name" value="ACETYL-COA HYDROLASE"/>
    <property type="match status" value="1"/>
</dbReference>
<dbReference type="GO" id="GO:0008775">
    <property type="term" value="F:acetate CoA-transferase activity"/>
    <property type="evidence" value="ECO:0007669"/>
    <property type="project" value="InterPro"/>
</dbReference>
<dbReference type="Gene3D" id="3.40.1080.10">
    <property type="entry name" value="Glutaconate Coenzyme A-transferase"/>
    <property type="match status" value="1"/>
</dbReference>
<dbReference type="AlphaFoldDB" id="A0A1G5HRB5"/>
<feature type="domain" description="Acetyl-CoA hydrolase/transferase N-terminal" evidence="3">
    <location>
        <begin position="5"/>
        <end position="182"/>
    </location>
</feature>
<dbReference type="Pfam" id="PF13336">
    <property type="entry name" value="AcetylCoA_hyd_C"/>
    <property type="match status" value="1"/>
</dbReference>
<feature type="domain" description="Acetyl-CoA hydrolase/transferase C-terminal" evidence="4">
    <location>
        <begin position="272"/>
        <end position="422"/>
    </location>
</feature>
<dbReference type="InterPro" id="IPR037171">
    <property type="entry name" value="NagB/RpiA_transferase-like"/>
</dbReference>
<evidence type="ECO:0000313" key="6">
    <source>
        <dbReference type="Proteomes" id="UP000198870"/>
    </source>
</evidence>
<dbReference type="PANTHER" id="PTHR21432">
    <property type="entry name" value="ACETYL-COA HYDROLASE-RELATED"/>
    <property type="match status" value="1"/>
</dbReference>